<evidence type="ECO:0000313" key="2">
    <source>
        <dbReference type="Proteomes" id="UP000790347"/>
    </source>
</evidence>
<proteinExistence type="predicted"/>
<reference evidence="1" key="1">
    <citation type="submission" date="2013-05" db="EMBL/GenBank/DDBJ databases">
        <authorList>
            <person name="Yim A.K.Y."/>
            <person name="Chan T.F."/>
            <person name="Ji K.M."/>
            <person name="Liu X.Y."/>
            <person name="Zhou J.W."/>
            <person name="Li R.Q."/>
            <person name="Yang K.Y."/>
            <person name="Li J."/>
            <person name="Li M."/>
            <person name="Law P.T.W."/>
            <person name="Wu Y.L."/>
            <person name="Cai Z.L."/>
            <person name="Qin H."/>
            <person name="Bao Y."/>
            <person name="Leung R.K.K."/>
            <person name="Ng P.K.S."/>
            <person name="Zou J."/>
            <person name="Zhong X.J."/>
            <person name="Ran P.X."/>
            <person name="Zhong N.S."/>
            <person name="Liu Z.G."/>
            <person name="Tsui S.K.W."/>
        </authorList>
    </citation>
    <scope>NUCLEOTIDE SEQUENCE</scope>
    <source>
        <strain evidence="1">Derf</strain>
        <tissue evidence="1">Whole organism</tissue>
    </source>
</reference>
<keyword evidence="2" id="KW-1185">Reference proteome</keyword>
<organism evidence="1 2">
    <name type="scientific">Dermatophagoides farinae</name>
    <name type="common">American house dust mite</name>
    <dbReference type="NCBI Taxonomy" id="6954"/>
    <lineage>
        <taxon>Eukaryota</taxon>
        <taxon>Metazoa</taxon>
        <taxon>Ecdysozoa</taxon>
        <taxon>Arthropoda</taxon>
        <taxon>Chelicerata</taxon>
        <taxon>Arachnida</taxon>
        <taxon>Acari</taxon>
        <taxon>Acariformes</taxon>
        <taxon>Sarcoptiformes</taxon>
        <taxon>Astigmata</taxon>
        <taxon>Psoroptidia</taxon>
        <taxon>Analgoidea</taxon>
        <taxon>Pyroglyphidae</taxon>
        <taxon>Dermatophagoidinae</taxon>
        <taxon>Dermatophagoides</taxon>
    </lineage>
</organism>
<evidence type="ECO:0000313" key="1">
    <source>
        <dbReference type="EMBL" id="KAH9529754.1"/>
    </source>
</evidence>
<protein>
    <submittedName>
        <fullName evidence="1">Uncharacterized protein</fullName>
    </submittedName>
</protein>
<gene>
    <name evidence="1" type="ORF">DERF_003622</name>
</gene>
<reference evidence="1" key="2">
    <citation type="journal article" date="2022" name="Res Sq">
        <title>Comparative Genomics Reveals Insights into the Divergent Evolution of Astigmatic Mites and Household Pest Adaptations.</title>
        <authorList>
            <person name="Xiong Q."/>
            <person name="Wan A.T.-Y."/>
            <person name="Liu X.-Y."/>
            <person name="Fung C.S.-H."/>
            <person name="Xiao X."/>
            <person name="Malainual N."/>
            <person name="Hou J."/>
            <person name="Wang L."/>
            <person name="Wang M."/>
            <person name="Yang K."/>
            <person name="Cui Y."/>
            <person name="Leung E."/>
            <person name="Nong W."/>
            <person name="Shin S.-K."/>
            <person name="Au S."/>
            <person name="Jeong K.Y."/>
            <person name="Chew F.T."/>
            <person name="Hui J."/>
            <person name="Leung T.F."/>
            <person name="Tungtrongchitr A."/>
            <person name="Zhong N."/>
            <person name="Liu Z."/>
            <person name="Tsui S."/>
        </authorList>
    </citation>
    <scope>NUCLEOTIDE SEQUENCE</scope>
    <source>
        <strain evidence="1">Derf</strain>
        <tissue evidence="1">Whole organism</tissue>
    </source>
</reference>
<comment type="caution">
    <text evidence="1">The sequence shown here is derived from an EMBL/GenBank/DDBJ whole genome shotgun (WGS) entry which is preliminary data.</text>
</comment>
<dbReference type="AlphaFoldDB" id="A0A922IGU4"/>
<accession>A0A922IGU4</accession>
<name>A0A922IGU4_DERFA</name>
<dbReference type="EMBL" id="ASGP02000001">
    <property type="protein sequence ID" value="KAH9529754.1"/>
    <property type="molecule type" value="Genomic_DNA"/>
</dbReference>
<sequence length="61" mass="6846">MSISHCTQITCVIIFYMSSFKSRLTLLKSKSSPVPRRNMSNTSEQVVSKCDVASNDVEMKT</sequence>
<dbReference type="Proteomes" id="UP000790347">
    <property type="component" value="Unassembled WGS sequence"/>
</dbReference>